<dbReference type="STRING" id="754477.Q7C_67"/>
<reference evidence="4 5" key="1">
    <citation type="journal article" date="2012" name="J. Bacteriol.">
        <title>Complete genome sequences of Methylophaga sp. strain JAM1 and Methylophaga sp. strain JAM7.</title>
        <authorList>
            <person name="Villeneuve C."/>
            <person name="Martineau C."/>
            <person name="Mauffrey F."/>
            <person name="Villemur R."/>
        </authorList>
    </citation>
    <scope>NUCLEOTIDE SEQUENCE [LARGE SCALE GENOMIC DNA]</scope>
    <source>
        <strain evidence="4 5">JAM7</strain>
    </source>
</reference>
<dbReference type="RefSeq" id="WP_014702704.1">
    <property type="nucleotide sequence ID" value="NC_017856.1"/>
</dbReference>
<evidence type="ECO:0000313" key="4">
    <source>
        <dbReference type="EMBL" id="AFJ01251.1"/>
    </source>
</evidence>
<feature type="modified residue" description="4-aspartylphosphate" evidence="2">
    <location>
        <position position="125"/>
    </location>
</feature>
<dbReference type="InterPro" id="IPR050595">
    <property type="entry name" value="Bact_response_regulator"/>
</dbReference>
<evidence type="ECO:0000256" key="1">
    <source>
        <dbReference type="ARBA" id="ARBA00022553"/>
    </source>
</evidence>
<keyword evidence="1 2" id="KW-0597">Phosphoprotein</keyword>
<name>I1YEA8_METFJ</name>
<dbReference type="PATRIC" id="fig|754477.3.peg.67"/>
<dbReference type="SUPFAM" id="SSF46955">
    <property type="entry name" value="Putative DNA-binding domain"/>
    <property type="match status" value="1"/>
</dbReference>
<dbReference type="InterPro" id="IPR010093">
    <property type="entry name" value="SinI_DNA-bd"/>
</dbReference>
<dbReference type="SMART" id="SM00448">
    <property type="entry name" value="REC"/>
    <property type="match status" value="1"/>
</dbReference>
<dbReference type="GO" id="GO:0003677">
    <property type="term" value="F:DNA binding"/>
    <property type="evidence" value="ECO:0007669"/>
    <property type="project" value="UniProtKB-KW"/>
</dbReference>
<dbReference type="Pfam" id="PF00072">
    <property type="entry name" value="Response_reg"/>
    <property type="match status" value="1"/>
</dbReference>
<dbReference type="CDD" id="cd04762">
    <property type="entry name" value="HTH_MerR-trunc"/>
    <property type="match status" value="1"/>
</dbReference>
<dbReference type="PANTHER" id="PTHR44591:SF3">
    <property type="entry name" value="RESPONSE REGULATORY DOMAIN-CONTAINING PROTEIN"/>
    <property type="match status" value="1"/>
</dbReference>
<gene>
    <name evidence="4" type="ordered locus">Q7C_67</name>
</gene>
<dbReference type="AlphaFoldDB" id="I1YEA8"/>
<dbReference type="InterPro" id="IPR009061">
    <property type="entry name" value="DNA-bd_dom_put_sf"/>
</dbReference>
<dbReference type="Proteomes" id="UP000009145">
    <property type="component" value="Chromosome"/>
</dbReference>
<proteinExistence type="predicted"/>
<dbReference type="Gene3D" id="3.40.50.2300">
    <property type="match status" value="1"/>
</dbReference>
<dbReference type="GO" id="GO:0000160">
    <property type="term" value="P:phosphorelay signal transduction system"/>
    <property type="evidence" value="ECO:0007669"/>
    <property type="project" value="InterPro"/>
</dbReference>
<dbReference type="KEGG" id="mec:Q7C_67"/>
<dbReference type="InterPro" id="IPR041657">
    <property type="entry name" value="HTH_17"/>
</dbReference>
<feature type="domain" description="Response regulatory" evidence="3">
    <location>
        <begin position="74"/>
        <end position="192"/>
    </location>
</feature>
<accession>I1YEA8</accession>
<organism evidence="4 5">
    <name type="scientific">Methylophaga frappieri (strain ATCC BAA-2434 / DSM 25690 / JAM7)</name>
    <dbReference type="NCBI Taxonomy" id="754477"/>
    <lineage>
        <taxon>Bacteria</taxon>
        <taxon>Pseudomonadati</taxon>
        <taxon>Pseudomonadota</taxon>
        <taxon>Gammaproteobacteria</taxon>
        <taxon>Thiotrichales</taxon>
        <taxon>Piscirickettsiaceae</taxon>
        <taxon>Methylophaga</taxon>
    </lineage>
</organism>
<protein>
    <submittedName>
        <fullName evidence="4">Excisionase/Xis, DNA-binding protein</fullName>
    </submittedName>
</protein>
<dbReference type="Gene3D" id="1.10.1660.10">
    <property type="match status" value="1"/>
</dbReference>
<evidence type="ECO:0000259" key="3">
    <source>
        <dbReference type="PROSITE" id="PS50110"/>
    </source>
</evidence>
<dbReference type="PROSITE" id="PS50110">
    <property type="entry name" value="RESPONSE_REGULATORY"/>
    <property type="match status" value="1"/>
</dbReference>
<dbReference type="PANTHER" id="PTHR44591">
    <property type="entry name" value="STRESS RESPONSE REGULATOR PROTEIN 1"/>
    <property type="match status" value="1"/>
</dbReference>
<dbReference type="NCBIfam" id="TIGR01764">
    <property type="entry name" value="excise"/>
    <property type="match status" value="1"/>
</dbReference>
<evidence type="ECO:0000256" key="2">
    <source>
        <dbReference type="PROSITE-ProRule" id="PRU00169"/>
    </source>
</evidence>
<dbReference type="OrthoDB" id="5703386at2"/>
<keyword evidence="5" id="KW-1185">Reference proteome</keyword>
<dbReference type="EMBL" id="CP003380">
    <property type="protein sequence ID" value="AFJ01251.1"/>
    <property type="molecule type" value="Genomic_DNA"/>
</dbReference>
<keyword evidence="4" id="KW-0238">DNA-binding</keyword>
<dbReference type="SUPFAM" id="SSF52172">
    <property type="entry name" value="CheY-like"/>
    <property type="match status" value="1"/>
</dbReference>
<dbReference type="Pfam" id="PF12728">
    <property type="entry name" value="HTH_17"/>
    <property type="match status" value="1"/>
</dbReference>
<sequence>MANDIYTTKDTAQVLGVTPRTIQLWCESGVLESWKTPGGHRRFDRQVVEAFAKDRQITKKSVDAEVIEDSESCRVLIIEDDPMLLNLYNMNINSWELPIKLALSQDGYDGLVKIGLIQPHILILDLSLPSVDGFQIIATLLKNNLLSSMRVIVVSGLAKADIDQNIENIKNIRHLQKPVDFKIIREEIQNRLESNFKKMDMIG</sequence>
<dbReference type="InterPro" id="IPR011006">
    <property type="entry name" value="CheY-like_superfamily"/>
</dbReference>
<dbReference type="eggNOG" id="COG0745">
    <property type="taxonomic scope" value="Bacteria"/>
</dbReference>
<evidence type="ECO:0000313" key="5">
    <source>
        <dbReference type="Proteomes" id="UP000009145"/>
    </source>
</evidence>
<dbReference type="InterPro" id="IPR001789">
    <property type="entry name" value="Sig_transdc_resp-reg_receiver"/>
</dbReference>
<dbReference type="HOGENOM" id="CLU_092045_1_0_6"/>